<dbReference type="PROSITE" id="PS51462">
    <property type="entry name" value="NUDIX"/>
    <property type="match status" value="1"/>
</dbReference>
<dbReference type="PANTHER" id="PTHR11839">
    <property type="entry name" value="UDP/ADP-SUGAR PYROPHOSPHATASE"/>
    <property type="match status" value="1"/>
</dbReference>
<evidence type="ECO:0000313" key="5">
    <source>
        <dbReference type="EMBL" id="AEF94288.1"/>
    </source>
</evidence>
<dbReference type="KEGG" id="dca:Desca_1432"/>
<dbReference type="FunFam" id="3.90.79.10:FF:000024">
    <property type="entry name" value="ADP-ribose pyrophosphatase"/>
    <property type="match status" value="1"/>
</dbReference>
<dbReference type="InterPro" id="IPR000086">
    <property type="entry name" value="NUDIX_hydrolase_dom"/>
</dbReference>
<evidence type="ECO:0000313" key="6">
    <source>
        <dbReference type="Proteomes" id="UP000009226"/>
    </source>
</evidence>
<dbReference type="GO" id="GO:0019693">
    <property type="term" value="P:ribose phosphate metabolic process"/>
    <property type="evidence" value="ECO:0007669"/>
    <property type="project" value="TreeGrafter"/>
</dbReference>
<dbReference type="Pfam" id="PF00293">
    <property type="entry name" value="NUDIX"/>
    <property type="match status" value="1"/>
</dbReference>
<dbReference type="HOGENOM" id="CLU_062658_5_1_9"/>
<dbReference type="GO" id="GO:0005829">
    <property type="term" value="C:cytosol"/>
    <property type="evidence" value="ECO:0007669"/>
    <property type="project" value="TreeGrafter"/>
</dbReference>
<dbReference type="InterPro" id="IPR020476">
    <property type="entry name" value="Nudix_hydrolase"/>
</dbReference>
<dbReference type="EMBL" id="CP002736">
    <property type="protein sequence ID" value="AEF94288.1"/>
    <property type="molecule type" value="Genomic_DNA"/>
</dbReference>
<dbReference type="CDD" id="cd03424">
    <property type="entry name" value="NUDIX_ADPRase_Nudt5_UGPPase_Nudt14"/>
    <property type="match status" value="1"/>
</dbReference>
<keyword evidence="2 3" id="KW-0378">Hydrolase</keyword>
<gene>
    <name evidence="5" type="ordered locus">Desca_1432</name>
</gene>
<dbReference type="RefSeq" id="WP_013810185.1">
    <property type="nucleotide sequence ID" value="NC_015565.1"/>
</dbReference>
<dbReference type="PROSITE" id="PS00893">
    <property type="entry name" value="NUDIX_BOX"/>
    <property type="match status" value="1"/>
</dbReference>
<comment type="cofactor">
    <cofactor evidence="1">
        <name>Mg(2+)</name>
        <dbReference type="ChEBI" id="CHEBI:18420"/>
    </cofactor>
</comment>
<dbReference type="InterPro" id="IPR015797">
    <property type="entry name" value="NUDIX_hydrolase-like_dom_sf"/>
</dbReference>
<evidence type="ECO:0000259" key="4">
    <source>
        <dbReference type="PROSITE" id="PS51462"/>
    </source>
</evidence>
<dbReference type="Proteomes" id="UP000009226">
    <property type="component" value="Chromosome"/>
</dbReference>
<accession>F6B5W9</accession>
<evidence type="ECO:0000256" key="3">
    <source>
        <dbReference type="RuleBase" id="RU003476"/>
    </source>
</evidence>
<dbReference type="GO" id="GO:0016462">
    <property type="term" value="F:pyrophosphatase activity"/>
    <property type="evidence" value="ECO:0007669"/>
    <property type="project" value="UniProtKB-ARBA"/>
</dbReference>
<dbReference type="STRING" id="868595.Desca_1432"/>
<proteinExistence type="inferred from homology"/>
<dbReference type="Gene3D" id="3.90.79.10">
    <property type="entry name" value="Nucleoside Triphosphate Pyrophosphohydrolase"/>
    <property type="match status" value="1"/>
</dbReference>
<dbReference type="AlphaFoldDB" id="F6B5W9"/>
<dbReference type="GO" id="GO:0006753">
    <property type="term" value="P:nucleoside phosphate metabolic process"/>
    <property type="evidence" value="ECO:0007669"/>
    <property type="project" value="TreeGrafter"/>
</dbReference>
<dbReference type="SUPFAM" id="SSF55811">
    <property type="entry name" value="Nudix"/>
    <property type="match status" value="1"/>
</dbReference>
<keyword evidence="6" id="KW-1185">Reference proteome</keyword>
<dbReference type="PRINTS" id="PR00502">
    <property type="entry name" value="NUDIXFAMILY"/>
</dbReference>
<dbReference type="eggNOG" id="COG0494">
    <property type="taxonomic scope" value="Bacteria"/>
</dbReference>
<evidence type="ECO:0000256" key="2">
    <source>
        <dbReference type="ARBA" id="ARBA00022801"/>
    </source>
</evidence>
<evidence type="ECO:0000256" key="1">
    <source>
        <dbReference type="ARBA" id="ARBA00001946"/>
    </source>
</evidence>
<reference evidence="5 6" key="1">
    <citation type="submission" date="2011-05" db="EMBL/GenBank/DDBJ databases">
        <title>Complete sequence of Desulfotomaculum carboxydivorans CO-1-SRB.</title>
        <authorList>
            <consortium name="US DOE Joint Genome Institute"/>
            <person name="Lucas S."/>
            <person name="Han J."/>
            <person name="Lapidus A."/>
            <person name="Cheng J.-F."/>
            <person name="Goodwin L."/>
            <person name="Pitluck S."/>
            <person name="Peters L."/>
            <person name="Mikhailova N."/>
            <person name="Lu M."/>
            <person name="Han C."/>
            <person name="Tapia R."/>
            <person name="Land M."/>
            <person name="Hauser L."/>
            <person name="Kyrpides N."/>
            <person name="Ivanova N."/>
            <person name="Pagani I."/>
            <person name="Stams A."/>
            <person name="Plugge C."/>
            <person name="Muyzer G."/>
            <person name="Kuever J."/>
            <person name="Parshina S."/>
            <person name="Ivanova A."/>
            <person name="Nazina T."/>
            <person name="Woyke T."/>
        </authorList>
    </citation>
    <scope>NUCLEOTIDE SEQUENCE [LARGE SCALE GENOMIC DNA]</scope>
    <source>
        <strain evidence="6">DSM 14880 / VKM B-2319 / CO-1-SRB</strain>
    </source>
</reference>
<dbReference type="InterPro" id="IPR020084">
    <property type="entry name" value="NUDIX_hydrolase_CS"/>
</dbReference>
<comment type="similarity">
    <text evidence="3">Belongs to the Nudix hydrolase family.</text>
</comment>
<feature type="domain" description="Nudix hydrolase" evidence="4">
    <location>
        <begin position="49"/>
        <end position="182"/>
    </location>
</feature>
<name>F6B5W9_DESCC</name>
<sequence length="192" mass="21662">MEVERKVEIMQLEEKTISSKMIYRGKILNLRVDQVLLPNGKESGREVVEFSQAVAIVPVTSDNKVLLVCQYRYPVAEILWEIPAGKMDKQENPEQCARRELAEETGCTAGSLVKIAEFYTTPGFTTELMHVYLAQELIHGDQNPDEDEFLTLEEVPFEKAIQMIFRGQIRDGKTIVGLLAAQSMLKGQGETL</sequence>
<organism evidence="5 6">
    <name type="scientific">Desulfotomaculum nigrificans (strain DSM 14880 / VKM B-2319 / CO-1-SRB)</name>
    <name type="common">Desulfotomaculum carboxydivorans</name>
    <dbReference type="NCBI Taxonomy" id="868595"/>
    <lineage>
        <taxon>Bacteria</taxon>
        <taxon>Bacillati</taxon>
        <taxon>Bacillota</taxon>
        <taxon>Clostridia</taxon>
        <taxon>Eubacteriales</taxon>
        <taxon>Desulfotomaculaceae</taxon>
        <taxon>Desulfotomaculum</taxon>
    </lineage>
</organism>
<dbReference type="PANTHER" id="PTHR11839:SF18">
    <property type="entry name" value="NUDIX HYDROLASE DOMAIN-CONTAINING PROTEIN"/>
    <property type="match status" value="1"/>
</dbReference>
<protein>
    <submittedName>
        <fullName evidence="5">NUDIX hydrolase</fullName>
    </submittedName>
</protein>